<evidence type="ECO:0000313" key="2">
    <source>
        <dbReference type="EMBL" id="CAL6010916.1"/>
    </source>
</evidence>
<keyword evidence="3" id="KW-1185">Reference proteome</keyword>
<protein>
    <submittedName>
        <fullName evidence="2">Hypothetical_protein</fullName>
    </submittedName>
</protein>
<accession>A0ABP1I9N6</accession>
<reference evidence="2 3" key="1">
    <citation type="submission" date="2024-07" db="EMBL/GenBank/DDBJ databases">
        <authorList>
            <person name="Akdeniz Z."/>
        </authorList>
    </citation>
    <scope>NUCLEOTIDE SEQUENCE [LARGE SCALE GENOMIC DNA]</scope>
</reference>
<proteinExistence type="predicted"/>
<dbReference type="Proteomes" id="UP001642409">
    <property type="component" value="Unassembled WGS sequence"/>
</dbReference>
<dbReference type="EMBL" id="CAXDID020000062">
    <property type="protein sequence ID" value="CAL6010916.1"/>
    <property type="molecule type" value="Genomic_DNA"/>
</dbReference>
<feature type="region of interest" description="Disordered" evidence="1">
    <location>
        <begin position="73"/>
        <end position="92"/>
    </location>
</feature>
<organism evidence="2 3">
    <name type="scientific">Hexamita inflata</name>
    <dbReference type="NCBI Taxonomy" id="28002"/>
    <lineage>
        <taxon>Eukaryota</taxon>
        <taxon>Metamonada</taxon>
        <taxon>Diplomonadida</taxon>
        <taxon>Hexamitidae</taxon>
        <taxon>Hexamitinae</taxon>
        <taxon>Hexamita</taxon>
    </lineage>
</organism>
<comment type="caution">
    <text evidence="2">The sequence shown here is derived from an EMBL/GenBank/DDBJ whole genome shotgun (WGS) entry which is preliminary data.</text>
</comment>
<evidence type="ECO:0000256" key="1">
    <source>
        <dbReference type="SAM" id="MobiDB-lite"/>
    </source>
</evidence>
<evidence type="ECO:0000313" key="3">
    <source>
        <dbReference type="Proteomes" id="UP001642409"/>
    </source>
</evidence>
<gene>
    <name evidence="2" type="ORF">HINF_LOCUS22316</name>
</gene>
<name>A0ABP1I9N6_9EUKA</name>
<sequence length="105" mass="12340">MLFLESKTIKWLYSIYNLENIISLKTNKLEVNQKPFTQFTDFQNERVQGTRKTMMDMLGHVIDSQIKAIRAENQTQHQATPSGSQKEVPTQQEVSLYNFDSFMQY</sequence>